<feature type="transmembrane region" description="Helical" evidence="7">
    <location>
        <begin position="223"/>
        <end position="242"/>
    </location>
</feature>
<feature type="domain" description="J" evidence="9">
    <location>
        <begin position="37"/>
        <end position="106"/>
    </location>
</feature>
<evidence type="ECO:0000256" key="6">
    <source>
        <dbReference type="ARBA" id="ARBA00024193"/>
    </source>
</evidence>
<comment type="subcellular location">
    <subcellularLocation>
        <location evidence="1">Membrane</location>
        <topology evidence="1">Multi-pass membrane protein</topology>
    </subcellularLocation>
</comment>
<evidence type="ECO:0000313" key="12">
    <source>
        <dbReference type="WBParaSite" id="TCONS_00010062.p1"/>
    </source>
</evidence>
<organism evidence="11">
    <name type="scientific">Strongyloides stercoralis</name>
    <name type="common">Threadworm</name>
    <dbReference type="NCBI Taxonomy" id="6248"/>
    <lineage>
        <taxon>Eukaryota</taxon>
        <taxon>Metazoa</taxon>
        <taxon>Ecdysozoa</taxon>
        <taxon>Nematoda</taxon>
        <taxon>Chromadorea</taxon>
        <taxon>Rhabditida</taxon>
        <taxon>Tylenchina</taxon>
        <taxon>Panagrolaimomorpha</taxon>
        <taxon>Strongyloidoidea</taxon>
        <taxon>Strongyloididae</taxon>
        <taxon>Strongyloides</taxon>
    </lineage>
</organism>
<dbReference type="InterPro" id="IPR044632">
    <property type="entry name" value="DNAJC25-like"/>
</dbReference>
<dbReference type="PANTHER" id="PTHR44176:SF1">
    <property type="entry name" value="DNAJ HOMOLOG SUBFAMILY C MEMBER 25"/>
    <property type="match status" value="1"/>
</dbReference>
<evidence type="ECO:0000256" key="1">
    <source>
        <dbReference type="ARBA" id="ARBA00004141"/>
    </source>
</evidence>
<dbReference type="GO" id="GO:0006457">
    <property type="term" value="P:protein folding"/>
    <property type="evidence" value="ECO:0007669"/>
    <property type="project" value="InterPro"/>
</dbReference>
<dbReference type="Proteomes" id="UP000035681">
    <property type="component" value="Unplaced"/>
</dbReference>
<dbReference type="WBParaSite" id="TCONS_00010062.p1">
    <property type="protein sequence ID" value="TCONS_00010062.p1"/>
    <property type="gene ID" value="XLOC_007760"/>
</dbReference>
<feature type="transmembrane region" description="Helical" evidence="7">
    <location>
        <begin position="128"/>
        <end position="147"/>
    </location>
</feature>
<feature type="chain" id="PRO_5005327786" evidence="8">
    <location>
        <begin position="23"/>
        <end position="338"/>
    </location>
</feature>
<dbReference type="STRING" id="6248.A0A0K0EBN0"/>
<proteinExistence type="inferred from homology"/>
<evidence type="ECO:0000259" key="9">
    <source>
        <dbReference type="PROSITE" id="PS50076"/>
    </source>
</evidence>
<evidence type="ECO:0000256" key="3">
    <source>
        <dbReference type="ARBA" id="ARBA00022989"/>
    </source>
</evidence>
<dbReference type="Pfam" id="PF00226">
    <property type="entry name" value="DnaJ"/>
    <property type="match status" value="1"/>
</dbReference>
<evidence type="ECO:0000256" key="2">
    <source>
        <dbReference type="ARBA" id="ARBA00022692"/>
    </source>
</evidence>
<evidence type="ECO:0000256" key="5">
    <source>
        <dbReference type="ARBA" id="ARBA00023186"/>
    </source>
</evidence>
<evidence type="ECO:0000313" key="11">
    <source>
        <dbReference type="WBParaSite" id="SSTP_0000690100.1"/>
    </source>
</evidence>
<keyword evidence="2 7" id="KW-0812">Transmembrane</keyword>
<dbReference type="SMART" id="SM00271">
    <property type="entry name" value="DnaJ"/>
    <property type="match status" value="1"/>
</dbReference>
<reference evidence="11" key="1">
    <citation type="submission" date="2015-08" db="UniProtKB">
        <authorList>
            <consortium name="WormBaseParasite"/>
        </authorList>
    </citation>
    <scope>IDENTIFICATION</scope>
</reference>
<dbReference type="InterPro" id="IPR036869">
    <property type="entry name" value="J_dom_sf"/>
</dbReference>
<dbReference type="Gene3D" id="1.10.287.110">
    <property type="entry name" value="DnaJ domain"/>
    <property type="match status" value="1"/>
</dbReference>
<feature type="signal peptide" evidence="8">
    <location>
        <begin position="1"/>
        <end position="22"/>
    </location>
</feature>
<dbReference type="InterPro" id="IPR018253">
    <property type="entry name" value="DnaJ_domain_CS"/>
</dbReference>
<evidence type="ECO:0000256" key="7">
    <source>
        <dbReference type="SAM" id="Phobius"/>
    </source>
</evidence>
<keyword evidence="3 7" id="KW-1133">Transmembrane helix</keyword>
<evidence type="ECO:0000313" key="10">
    <source>
        <dbReference type="Proteomes" id="UP000035681"/>
    </source>
</evidence>
<dbReference type="WBParaSite" id="SSTP_0000690100.1">
    <property type="protein sequence ID" value="SSTP_0000690100.1"/>
    <property type="gene ID" value="SSTP_0000690100"/>
</dbReference>
<keyword evidence="4 7" id="KW-0472">Membrane</keyword>
<keyword evidence="5" id="KW-0143">Chaperone</keyword>
<accession>A0A0K0EBN0</accession>
<dbReference type="PROSITE" id="PS50076">
    <property type="entry name" value="DNAJ_2"/>
    <property type="match status" value="1"/>
</dbReference>
<name>A0A0K0EBN0_STRER</name>
<dbReference type="PANTHER" id="PTHR44176">
    <property type="entry name" value="DNAJ HOMOLOG SUBFAMILY C MEMBER 25"/>
    <property type="match status" value="1"/>
</dbReference>
<dbReference type="AlphaFoldDB" id="A0A0K0EBN0"/>
<dbReference type="PRINTS" id="PR00625">
    <property type="entry name" value="JDOMAIN"/>
</dbReference>
<protein>
    <submittedName>
        <fullName evidence="11 12">J domain-containing protein</fullName>
    </submittedName>
</protein>
<evidence type="ECO:0000256" key="8">
    <source>
        <dbReference type="SAM" id="SignalP"/>
    </source>
</evidence>
<dbReference type="InterPro" id="IPR001623">
    <property type="entry name" value="DnaJ_domain"/>
</dbReference>
<dbReference type="PROSITE" id="PS00636">
    <property type="entry name" value="DNAJ_1"/>
    <property type="match status" value="1"/>
</dbReference>
<dbReference type="CDD" id="cd06257">
    <property type="entry name" value="DnaJ"/>
    <property type="match status" value="1"/>
</dbReference>
<sequence length="338" mass="40363">MICLKFLTILIFLINYCLLSSSQSVGLAPGLYCGLKTCYEVLGINRDDFTKTELSRVYRNFAKKHHPDRVVGVEEKKIAAAKFREIATAYETLKDDETRQFYDHYLDHPEDRYYNYYQYYRMKAAPKVDIRLVIAVTVILVSAFQYLSAKQKYSEALNYALTVPKYRQLATNIAVERKLISYDLKGKLVKSKGVDVEKIIRDIVEENMDIRGGYKKESFYDTLLFQLIIFPYTFVKLIYWWGKWHYKYDILKEELELEDKIYLICKYLDMSESQFHCLEEHEQDEILERACWIKENAKEYKDDKEREEKEKLMKSAQYRRYKRYMKNNAGNTISFLDD</sequence>
<keyword evidence="10" id="KW-1185">Reference proteome</keyword>
<keyword evidence="8" id="KW-0732">Signal</keyword>
<evidence type="ECO:0000256" key="4">
    <source>
        <dbReference type="ARBA" id="ARBA00023136"/>
    </source>
</evidence>
<dbReference type="GO" id="GO:0005789">
    <property type="term" value="C:endoplasmic reticulum membrane"/>
    <property type="evidence" value="ECO:0007669"/>
    <property type="project" value="TreeGrafter"/>
</dbReference>
<comment type="similarity">
    <text evidence="6">Belongs to the DNAJC25 family.</text>
</comment>
<dbReference type="SUPFAM" id="SSF46565">
    <property type="entry name" value="Chaperone J-domain"/>
    <property type="match status" value="1"/>
</dbReference>